<dbReference type="AlphaFoldDB" id="A0A371HG40"/>
<dbReference type="OrthoDB" id="101614at2759"/>
<organism evidence="3 4">
    <name type="scientific">Mucuna pruriens</name>
    <name type="common">Velvet bean</name>
    <name type="synonym">Dolichos pruriens</name>
    <dbReference type="NCBI Taxonomy" id="157652"/>
    <lineage>
        <taxon>Eukaryota</taxon>
        <taxon>Viridiplantae</taxon>
        <taxon>Streptophyta</taxon>
        <taxon>Embryophyta</taxon>
        <taxon>Tracheophyta</taxon>
        <taxon>Spermatophyta</taxon>
        <taxon>Magnoliopsida</taxon>
        <taxon>eudicotyledons</taxon>
        <taxon>Gunneridae</taxon>
        <taxon>Pentapetalae</taxon>
        <taxon>rosids</taxon>
        <taxon>fabids</taxon>
        <taxon>Fabales</taxon>
        <taxon>Fabaceae</taxon>
        <taxon>Papilionoideae</taxon>
        <taxon>50 kb inversion clade</taxon>
        <taxon>NPAAA clade</taxon>
        <taxon>indigoferoid/millettioid clade</taxon>
        <taxon>Phaseoleae</taxon>
        <taxon>Mucuna</taxon>
    </lineage>
</organism>
<dbReference type="InterPro" id="IPR043502">
    <property type="entry name" value="DNA/RNA_pol_sf"/>
</dbReference>
<feature type="domain" description="Reverse transcriptase/retrotransposon-derived protein RNase H-like" evidence="2">
    <location>
        <begin position="175"/>
        <end position="245"/>
    </location>
</feature>
<evidence type="ECO:0000313" key="3">
    <source>
        <dbReference type="EMBL" id="RDY01766.1"/>
    </source>
</evidence>
<sequence>MKGSMLKKEQVRRRASYMALEDKEKTTFITTWGTFCYKVMPFELKNAGATYQRAMYVDDMITKSKTPEQHVEDLRKLFERLRKYKLRLNPAKYTFGVKSGKLLGFVVKKRGKEVDPNKVKAIWGMLAPRTESEVCGFLGRINYIACSPIFKLLCKNQKMDWDPDCDYKTRVINFQEAFKKIKKYLENPLVLVSAILGKPLILYLTMLEESMGCVLGQQDATGKKEQAIYYLSKNFINCEKRHPALKSGKYGNGIRVILVSPKGQCFPFSARLGFDCTNNMTEYEAYAMGIMMALEHQVKELKTRDAKLIPNQEWHIDKVEVDAKPWYYDINRYLEKGVYIEGVRLASRFFLSGTILYKRSTYMTLLRCIDDWEAKEIMEEVHEGTFGTRLNGHALA</sequence>
<dbReference type="InterPro" id="IPR041577">
    <property type="entry name" value="RT_RNaseH_2"/>
</dbReference>
<accession>A0A371HG40</accession>
<proteinExistence type="predicted"/>
<dbReference type="EMBL" id="QJKJ01002691">
    <property type="protein sequence ID" value="RDY01766.1"/>
    <property type="molecule type" value="Genomic_DNA"/>
</dbReference>
<dbReference type="InterPro" id="IPR043128">
    <property type="entry name" value="Rev_trsase/Diguanyl_cyclase"/>
</dbReference>
<dbReference type="InterPro" id="IPR036397">
    <property type="entry name" value="RNaseH_sf"/>
</dbReference>
<gene>
    <name evidence="3" type="primary">pol</name>
    <name evidence="3" type="ORF">CR513_14867</name>
</gene>
<dbReference type="Pfam" id="PF17919">
    <property type="entry name" value="RT_RNaseH_2"/>
    <property type="match status" value="1"/>
</dbReference>
<dbReference type="CDD" id="cd01647">
    <property type="entry name" value="RT_LTR"/>
    <property type="match status" value="1"/>
</dbReference>
<dbReference type="Gene3D" id="3.30.420.10">
    <property type="entry name" value="Ribonuclease H-like superfamily/Ribonuclease H"/>
    <property type="match status" value="1"/>
</dbReference>
<feature type="non-terminal residue" evidence="3">
    <location>
        <position position="1"/>
    </location>
</feature>
<evidence type="ECO:0000313" key="4">
    <source>
        <dbReference type="Proteomes" id="UP000257109"/>
    </source>
</evidence>
<dbReference type="Gene3D" id="3.10.10.10">
    <property type="entry name" value="HIV Type 1 Reverse Transcriptase, subunit A, domain 1"/>
    <property type="match status" value="1"/>
</dbReference>
<comment type="caution">
    <text evidence="3">The sequence shown here is derived from an EMBL/GenBank/DDBJ whole genome shotgun (WGS) entry which is preliminary data.</text>
</comment>
<dbReference type="Pfam" id="PF00078">
    <property type="entry name" value="RVT_1"/>
    <property type="match status" value="1"/>
</dbReference>
<dbReference type="InterPro" id="IPR000477">
    <property type="entry name" value="RT_dom"/>
</dbReference>
<dbReference type="Gene3D" id="3.30.70.270">
    <property type="match status" value="2"/>
</dbReference>
<dbReference type="PANTHER" id="PTHR48475">
    <property type="entry name" value="RIBONUCLEASE H"/>
    <property type="match status" value="1"/>
</dbReference>
<protein>
    <submittedName>
        <fullName evidence="3">Retrovirus-related Pol polyprotein from transposon 17.6</fullName>
    </submittedName>
</protein>
<dbReference type="GO" id="GO:0003676">
    <property type="term" value="F:nucleic acid binding"/>
    <property type="evidence" value="ECO:0007669"/>
    <property type="project" value="InterPro"/>
</dbReference>
<dbReference type="SUPFAM" id="SSF56672">
    <property type="entry name" value="DNA/RNA polymerases"/>
    <property type="match status" value="1"/>
</dbReference>
<dbReference type="Proteomes" id="UP000257109">
    <property type="component" value="Unassembled WGS sequence"/>
</dbReference>
<evidence type="ECO:0000259" key="2">
    <source>
        <dbReference type="Pfam" id="PF17919"/>
    </source>
</evidence>
<feature type="domain" description="Reverse transcriptase" evidence="1">
    <location>
        <begin position="52"/>
        <end position="106"/>
    </location>
</feature>
<reference evidence="3" key="1">
    <citation type="submission" date="2018-05" db="EMBL/GenBank/DDBJ databases">
        <title>Draft genome of Mucuna pruriens seed.</title>
        <authorList>
            <person name="Nnadi N.E."/>
            <person name="Vos R."/>
            <person name="Hasami M.H."/>
            <person name="Devisetty U.K."/>
            <person name="Aguiy J.C."/>
        </authorList>
    </citation>
    <scope>NUCLEOTIDE SEQUENCE [LARGE SCALE GENOMIC DNA]</scope>
    <source>
        <strain evidence="3">JCA_2017</strain>
    </source>
</reference>
<dbReference type="PANTHER" id="PTHR48475:SF1">
    <property type="entry name" value="RNASE H TYPE-1 DOMAIN-CONTAINING PROTEIN"/>
    <property type="match status" value="1"/>
</dbReference>
<keyword evidence="4" id="KW-1185">Reference proteome</keyword>
<evidence type="ECO:0000259" key="1">
    <source>
        <dbReference type="Pfam" id="PF00078"/>
    </source>
</evidence>
<name>A0A371HG40_MUCPR</name>